<dbReference type="AlphaFoldDB" id="A0A0F9XQ79"/>
<dbReference type="PANTHER" id="PTHR38778">
    <property type="entry name" value="CYTOPLASMIC PROTEIN-RELATED"/>
    <property type="match status" value="1"/>
</dbReference>
<accession>A0A0F9XQ79</accession>
<name>A0A0F9XQ79_9ZZZZ</name>
<protein>
    <recommendedName>
        <fullName evidence="2">DUF469 domain-containing protein</fullName>
    </recommendedName>
</protein>
<evidence type="ECO:0008006" key="2">
    <source>
        <dbReference type="Google" id="ProtNLM"/>
    </source>
</evidence>
<dbReference type="PANTHER" id="PTHR38778:SF1">
    <property type="entry name" value="CYTOPLASMIC PROTEIN"/>
    <property type="match status" value="1"/>
</dbReference>
<organism evidence="1">
    <name type="scientific">marine sediment metagenome</name>
    <dbReference type="NCBI Taxonomy" id="412755"/>
    <lineage>
        <taxon>unclassified sequences</taxon>
        <taxon>metagenomes</taxon>
        <taxon>ecological metagenomes</taxon>
    </lineage>
</organism>
<comment type="caution">
    <text evidence="1">The sequence shown here is derived from an EMBL/GenBank/DDBJ whole genome shotgun (WGS) entry which is preliminary data.</text>
</comment>
<reference evidence="1" key="1">
    <citation type="journal article" date="2015" name="Nature">
        <title>Complex archaea that bridge the gap between prokaryotes and eukaryotes.</title>
        <authorList>
            <person name="Spang A."/>
            <person name="Saw J.H."/>
            <person name="Jorgensen S.L."/>
            <person name="Zaremba-Niedzwiedzka K."/>
            <person name="Martijn J."/>
            <person name="Lind A.E."/>
            <person name="van Eijk R."/>
            <person name="Schleper C."/>
            <person name="Guy L."/>
            <person name="Ettema T.J."/>
        </authorList>
    </citation>
    <scope>NUCLEOTIDE SEQUENCE</scope>
</reference>
<dbReference type="InterPro" id="IPR007416">
    <property type="entry name" value="YggL_50S_bp"/>
</dbReference>
<dbReference type="GO" id="GO:0005829">
    <property type="term" value="C:cytosol"/>
    <property type="evidence" value="ECO:0007669"/>
    <property type="project" value="TreeGrafter"/>
</dbReference>
<dbReference type="EMBL" id="LAZR01000034">
    <property type="protein sequence ID" value="KKO01617.1"/>
    <property type="molecule type" value="Genomic_DNA"/>
</dbReference>
<sequence>MATNRSRRLRKKLCVDEFQELGFELNLEFKDDLEVEDVDNFLDQFLTEAMDANGLDYVGTEGFGIVCLDERGSVSEEQRASVEAWLKGRSELAVVEVSPLQDAWYPEKPISPAA</sequence>
<gene>
    <name evidence="1" type="ORF">LCGC14_0114240</name>
</gene>
<evidence type="ECO:0000313" key="1">
    <source>
        <dbReference type="EMBL" id="KKO01617.1"/>
    </source>
</evidence>
<dbReference type="Pfam" id="PF04320">
    <property type="entry name" value="YggL_50S_bp"/>
    <property type="match status" value="1"/>
</dbReference>
<dbReference type="NCBIfam" id="NF008685">
    <property type="entry name" value="PRK11702.1"/>
    <property type="match status" value="1"/>
</dbReference>
<proteinExistence type="predicted"/>